<dbReference type="AlphaFoldDB" id="B9WDG8"/>
<dbReference type="KEGG" id="cdu:CD36_81960"/>
<accession>B9WDG8</accession>
<name>B9WDG8_CANDC</name>
<keyword evidence="3" id="KW-1185">Reference proteome</keyword>
<protein>
    <submittedName>
        <fullName evidence="2">Uncharacterized protein</fullName>
    </submittedName>
</protein>
<dbReference type="GeneID" id="8046618"/>
<sequence>MEHSNHEQTWKQATNDYKSLHKLIKDSTSIGSFAFKCQDVIINKSTVDEEYYQSAKRFLLIINLLGIYTEIRLLIIDDLKKIPNFHLSYHSLSPEEQKNMVSQVKSIQKWTSYCGININLAFLLELSGYIFTKQFKYNSHVLYQLYRKGEKNRQRRVEFLGLEQQQYQQQQQKQHADKDKNYHT</sequence>
<dbReference type="CGD" id="CAL0000169788">
    <property type="gene designation" value="Cd36_81960"/>
</dbReference>
<dbReference type="EMBL" id="FM992690">
    <property type="protein sequence ID" value="CAX42724.1"/>
    <property type="molecule type" value="Genomic_DNA"/>
</dbReference>
<evidence type="ECO:0000313" key="2">
    <source>
        <dbReference type="EMBL" id="CAX42724.1"/>
    </source>
</evidence>
<dbReference type="VEuPathDB" id="FungiDB:CD36_81960"/>
<organism evidence="2 3">
    <name type="scientific">Candida dubliniensis (strain CD36 / ATCC MYA-646 / CBS 7987 / NCPF 3949 / NRRL Y-17841)</name>
    <name type="common">Yeast</name>
    <dbReference type="NCBI Taxonomy" id="573826"/>
    <lineage>
        <taxon>Eukaryota</taxon>
        <taxon>Fungi</taxon>
        <taxon>Dikarya</taxon>
        <taxon>Ascomycota</taxon>
        <taxon>Saccharomycotina</taxon>
        <taxon>Pichiomycetes</taxon>
        <taxon>Debaryomycetaceae</taxon>
        <taxon>Candida/Lodderomyces clade</taxon>
        <taxon>Candida</taxon>
    </lineage>
</organism>
<reference evidence="2 3" key="1">
    <citation type="journal article" date="2009" name="Genome Res.">
        <title>Comparative genomics of the fungal pathogens Candida dubliniensis and Candida albicans.</title>
        <authorList>
            <person name="Jackson A.P."/>
            <person name="Gamble J.A."/>
            <person name="Yeomans T."/>
            <person name="Moran G.P."/>
            <person name="Saunders D."/>
            <person name="Harris D."/>
            <person name="Aslett M."/>
            <person name="Barrell J.F."/>
            <person name="Butler G."/>
            <person name="Citiulo F."/>
            <person name="Coleman D.C."/>
            <person name="de Groot P.W.J."/>
            <person name="Goodwin T.J."/>
            <person name="Quail M.A."/>
            <person name="McQuillan J."/>
            <person name="Munro C.A."/>
            <person name="Pain A."/>
            <person name="Poulter R.T."/>
            <person name="Rajandream M.A."/>
            <person name="Renauld H."/>
            <person name="Spiering M.J."/>
            <person name="Tivey A."/>
            <person name="Gow N.A.R."/>
            <person name="Barrell B."/>
            <person name="Sullivan D.J."/>
            <person name="Berriman M."/>
        </authorList>
    </citation>
    <scope>NUCLEOTIDE SEQUENCE [LARGE SCALE GENOMIC DNA]</scope>
    <source>
        <strain evidence="3">CD36 / ATCC MYA-646 / CBS 7987 / NCPF 3949 / NRRL Y-17841</strain>
    </source>
</reference>
<proteinExistence type="predicted"/>
<dbReference type="HOGENOM" id="CLU_1517681_0_0_1"/>
<dbReference type="OrthoDB" id="4021331at2759"/>
<dbReference type="Proteomes" id="UP000002605">
    <property type="component" value="Chromosome 3"/>
</dbReference>
<dbReference type="RefSeq" id="XP_002419135.1">
    <property type="nucleotide sequence ID" value="XM_002419090.1"/>
</dbReference>
<gene>
    <name evidence="1" type="ordered locus">Cd36_81960</name>
    <name evidence="2" type="ORF">CD36_81960</name>
</gene>
<evidence type="ECO:0000313" key="3">
    <source>
        <dbReference type="Proteomes" id="UP000002605"/>
    </source>
</evidence>
<evidence type="ECO:0000313" key="1">
    <source>
        <dbReference type="CGD" id="CAL0000169788"/>
    </source>
</evidence>